<dbReference type="Pfam" id="PF01243">
    <property type="entry name" value="PNPOx_N"/>
    <property type="match status" value="1"/>
</dbReference>
<dbReference type="Proteomes" id="UP001296706">
    <property type="component" value="Unassembled WGS sequence"/>
</dbReference>
<protein>
    <submittedName>
        <fullName evidence="2">Pyridoxamine 5'-phosphate oxidase family protein</fullName>
    </submittedName>
</protein>
<reference evidence="2 3" key="1">
    <citation type="submission" date="2020-04" db="EMBL/GenBank/DDBJ databases">
        <authorList>
            <person name="Klaysubun C."/>
            <person name="Duangmal K."/>
            <person name="Lipun K."/>
        </authorList>
    </citation>
    <scope>NUCLEOTIDE SEQUENCE [LARGE SCALE GENOMIC DNA]</scope>
    <source>
        <strain evidence="2 3">JCM 11839</strain>
    </source>
</reference>
<dbReference type="InterPro" id="IPR011576">
    <property type="entry name" value="Pyridox_Oxase_N"/>
</dbReference>
<evidence type="ECO:0000313" key="3">
    <source>
        <dbReference type="Proteomes" id="UP001296706"/>
    </source>
</evidence>
<dbReference type="Gene3D" id="2.30.110.10">
    <property type="entry name" value="Electron Transport, Fmn-binding Protein, Chain A"/>
    <property type="match status" value="1"/>
</dbReference>
<dbReference type="RefSeq" id="WP_169393682.1">
    <property type="nucleotide sequence ID" value="NZ_BAAAJH010000016.1"/>
</dbReference>
<organism evidence="2 3">
    <name type="scientific">Pseudonocardia xinjiangensis</name>
    <dbReference type="NCBI Taxonomy" id="75289"/>
    <lineage>
        <taxon>Bacteria</taxon>
        <taxon>Bacillati</taxon>
        <taxon>Actinomycetota</taxon>
        <taxon>Actinomycetes</taxon>
        <taxon>Pseudonocardiales</taxon>
        <taxon>Pseudonocardiaceae</taxon>
        <taxon>Pseudonocardia</taxon>
    </lineage>
</organism>
<keyword evidence="3" id="KW-1185">Reference proteome</keyword>
<evidence type="ECO:0000313" key="2">
    <source>
        <dbReference type="EMBL" id="NMH75610.1"/>
    </source>
</evidence>
<accession>A0ABX1R834</accession>
<comment type="caution">
    <text evidence="2">The sequence shown here is derived from an EMBL/GenBank/DDBJ whole genome shotgun (WGS) entry which is preliminary data.</text>
</comment>
<name>A0ABX1R834_9PSEU</name>
<dbReference type="EMBL" id="JAAXKY010000001">
    <property type="protein sequence ID" value="NMH75610.1"/>
    <property type="molecule type" value="Genomic_DNA"/>
</dbReference>
<sequence>MYETEPELQALQTLIDTSRGRATAHLQSIITGERSLTAEQLVGVLTGMCVLVLSTVTAKGEPRVSAVDGHLLHGRWVFGTSPGAAKARHLRARPAASVAHLRGEDLGVFVHGVVENLNPVDGPGHPDWPATHEYLHAFYGGGSFDWSDVVYYRLRPTWMTVYAADPDRLLSEAARAPADR</sequence>
<evidence type="ECO:0000259" key="1">
    <source>
        <dbReference type="Pfam" id="PF01243"/>
    </source>
</evidence>
<dbReference type="SUPFAM" id="SSF50475">
    <property type="entry name" value="FMN-binding split barrel"/>
    <property type="match status" value="1"/>
</dbReference>
<proteinExistence type="predicted"/>
<dbReference type="InterPro" id="IPR012349">
    <property type="entry name" value="Split_barrel_FMN-bd"/>
</dbReference>
<gene>
    <name evidence="2" type="ORF">HF577_00490</name>
</gene>
<feature type="domain" description="Pyridoxamine 5'-phosphate oxidase N-terminal" evidence="1">
    <location>
        <begin position="44"/>
        <end position="117"/>
    </location>
</feature>